<comment type="subunit">
    <text evidence="8">Homodimer.</text>
</comment>
<keyword evidence="1 8" id="KW-0963">Cytoplasm</keyword>
<dbReference type="InterPro" id="IPR027417">
    <property type="entry name" value="P-loop_NTPase"/>
</dbReference>
<dbReference type="HAMAP" id="MF_00336">
    <property type="entry name" value="BioD"/>
    <property type="match status" value="1"/>
</dbReference>
<dbReference type="Gene3D" id="3.40.50.300">
    <property type="entry name" value="P-loop containing nucleotide triphosphate hydrolases"/>
    <property type="match status" value="1"/>
</dbReference>
<dbReference type="GO" id="GO:0005829">
    <property type="term" value="C:cytosol"/>
    <property type="evidence" value="ECO:0007669"/>
    <property type="project" value="TreeGrafter"/>
</dbReference>
<comment type="pathway">
    <text evidence="8">Cofactor biosynthesis; biotin biosynthesis; biotin from 7,8-diaminononanoate: step 1/2.</text>
</comment>
<keyword evidence="3 8" id="KW-0479">Metal-binding</keyword>
<dbReference type="eggNOG" id="COG1492">
    <property type="taxonomic scope" value="Bacteria"/>
</dbReference>
<proteinExistence type="inferred from homology"/>
<evidence type="ECO:0000313" key="10">
    <source>
        <dbReference type="Proteomes" id="UP000000329"/>
    </source>
</evidence>
<dbReference type="EMBL" id="CP002039">
    <property type="protein sequence ID" value="ADJ63950.1"/>
    <property type="molecule type" value="Genomic_DNA"/>
</dbReference>
<comment type="caution">
    <text evidence="8">Lacks conserved residue(s) required for the propagation of feature annotation.</text>
</comment>
<accession>D8IWD0</accession>
<keyword evidence="2 8" id="KW-0436">Ligase</keyword>
<comment type="subcellular location">
    <subcellularLocation>
        <location evidence="8">Cytoplasm</location>
    </subcellularLocation>
</comment>
<evidence type="ECO:0000256" key="4">
    <source>
        <dbReference type="ARBA" id="ARBA00022741"/>
    </source>
</evidence>
<dbReference type="SUPFAM" id="SSF52540">
    <property type="entry name" value="P-loop containing nucleoside triphosphate hydrolases"/>
    <property type="match status" value="1"/>
</dbReference>
<dbReference type="EC" id="6.3.3.3" evidence="8"/>
<keyword evidence="5 8" id="KW-0093">Biotin biosynthesis</keyword>
<feature type="binding site" evidence="8">
    <location>
        <begin position="27"/>
        <end position="32"/>
    </location>
    <ligand>
        <name>ATP</name>
        <dbReference type="ChEBI" id="CHEBI:30616"/>
    </ligand>
</feature>
<dbReference type="HOGENOM" id="CLU_072551_0_0_4"/>
<dbReference type="GeneID" id="29391324"/>
<evidence type="ECO:0000256" key="7">
    <source>
        <dbReference type="ARBA" id="ARBA00022842"/>
    </source>
</evidence>
<dbReference type="NCBIfam" id="TIGR00347">
    <property type="entry name" value="bioD"/>
    <property type="match status" value="1"/>
</dbReference>
<evidence type="ECO:0000256" key="2">
    <source>
        <dbReference type="ARBA" id="ARBA00022598"/>
    </source>
</evidence>
<feature type="binding site" evidence="8">
    <location>
        <position position="31"/>
    </location>
    <ligand>
        <name>Mg(2+)</name>
        <dbReference type="ChEBI" id="CHEBI:18420"/>
    </ligand>
</feature>
<evidence type="ECO:0000256" key="1">
    <source>
        <dbReference type="ARBA" id="ARBA00022490"/>
    </source>
</evidence>
<dbReference type="KEGG" id="hse:Hsero_2451"/>
<dbReference type="InterPro" id="IPR004472">
    <property type="entry name" value="DTB_synth_BioD"/>
</dbReference>
<dbReference type="GO" id="GO:0004141">
    <property type="term" value="F:dethiobiotin synthase activity"/>
    <property type="evidence" value="ECO:0007669"/>
    <property type="project" value="UniProtKB-UniRule"/>
</dbReference>
<dbReference type="GO" id="GO:0042803">
    <property type="term" value="F:protein homodimerization activity"/>
    <property type="evidence" value="ECO:0007669"/>
    <property type="project" value="UniProtKB-ARBA"/>
</dbReference>
<dbReference type="GO" id="GO:0009102">
    <property type="term" value="P:biotin biosynthetic process"/>
    <property type="evidence" value="ECO:0007669"/>
    <property type="project" value="UniProtKB-UniRule"/>
</dbReference>
<feature type="binding site" evidence="8">
    <location>
        <position position="69"/>
    </location>
    <ligand>
        <name>Mg(2+)</name>
        <dbReference type="ChEBI" id="CHEBI:18420"/>
    </ligand>
</feature>
<comment type="function">
    <text evidence="8">Catalyzes a mechanistically unusual reaction, the ATP-dependent insertion of CO2 between the N7 and N8 nitrogen atoms of 7,8-diaminopelargonic acid (DAPA, also called 7,8-diammoniononanoate) to form a ureido ring.</text>
</comment>
<dbReference type="FunFam" id="3.40.50.300:FF:000292">
    <property type="entry name" value="ATP-dependent dethiobiotin synthetase BioD"/>
    <property type="match status" value="1"/>
</dbReference>
<dbReference type="GO" id="GO:0005524">
    <property type="term" value="F:ATP binding"/>
    <property type="evidence" value="ECO:0007669"/>
    <property type="project" value="UniProtKB-UniRule"/>
</dbReference>
<comment type="catalytic activity">
    <reaction evidence="8">
        <text>(7R,8S)-7,8-diammoniononanoate + CO2 + ATP = (4R,5S)-dethiobiotin + ADP + phosphate + 3 H(+)</text>
        <dbReference type="Rhea" id="RHEA:15805"/>
        <dbReference type="ChEBI" id="CHEBI:15378"/>
        <dbReference type="ChEBI" id="CHEBI:16526"/>
        <dbReference type="ChEBI" id="CHEBI:30616"/>
        <dbReference type="ChEBI" id="CHEBI:43474"/>
        <dbReference type="ChEBI" id="CHEBI:149469"/>
        <dbReference type="ChEBI" id="CHEBI:149473"/>
        <dbReference type="ChEBI" id="CHEBI:456216"/>
        <dbReference type="EC" id="6.3.3.3"/>
    </reaction>
</comment>
<feature type="binding site" evidence="8">
    <location>
        <position position="130"/>
    </location>
    <ligand>
        <name>Mg(2+)</name>
        <dbReference type="ChEBI" id="CHEBI:18420"/>
    </ligand>
</feature>
<keyword evidence="10" id="KW-1185">Reference proteome</keyword>
<dbReference type="Pfam" id="PF13500">
    <property type="entry name" value="AAA_26"/>
    <property type="match status" value="1"/>
</dbReference>
<keyword evidence="4 8" id="KW-0547">Nucleotide-binding</keyword>
<organism evidence="9 10">
    <name type="scientific">Herbaspirillum seropedicae (strain SmR1)</name>
    <dbReference type="NCBI Taxonomy" id="757424"/>
    <lineage>
        <taxon>Bacteria</taxon>
        <taxon>Pseudomonadati</taxon>
        <taxon>Pseudomonadota</taxon>
        <taxon>Betaproteobacteria</taxon>
        <taxon>Burkholderiales</taxon>
        <taxon>Oxalobacteraceae</taxon>
        <taxon>Herbaspirillum</taxon>
    </lineage>
</organism>
<evidence type="ECO:0000256" key="5">
    <source>
        <dbReference type="ARBA" id="ARBA00022756"/>
    </source>
</evidence>
<comment type="cofactor">
    <cofactor evidence="8">
        <name>Mg(2+)</name>
        <dbReference type="ChEBI" id="CHEBI:18420"/>
    </cofactor>
</comment>
<keyword evidence="7 8" id="KW-0460">Magnesium</keyword>
<evidence type="ECO:0000256" key="8">
    <source>
        <dbReference type="HAMAP-Rule" id="MF_00336"/>
    </source>
</evidence>
<dbReference type="AlphaFoldDB" id="D8IWD0"/>
<dbReference type="PANTHER" id="PTHR43210">
    <property type="entry name" value="DETHIOBIOTIN SYNTHETASE"/>
    <property type="match status" value="1"/>
</dbReference>
<name>D8IWD0_HERSS</name>
<sequence>MNTAADRPDRPHRARHKGIFVTGTDTGVGKTLVASALVHLHAAHGLRCVGMKPVASGAFHDGQRWCNEDVLALQAQANVQVPPHWVNPYLLRRATAPHIAAAEEGVTIELEHLAACHGHLAAASDCVIVEGAGGLMVPLDARHNTDDLVARLGLPVVLVVGMRLGCINHALLTQQAIAARGLPLLGWVANEIDPAEACMDAMVESLQARLHAPLLGRLPWQPGMSAQEAAARLSSAALIDTAG</sequence>
<keyword evidence="6 8" id="KW-0067">ATP-binding</keyword>
<dbReference type="CDD" id="cd03109">
    <property type="entry name" value="DTBS"/>
    <property type="match status" value="1"/>
</dbReference>
<reference evidence="9 10" key="1">
    <citation type="submission" date="2010-04" db="EMBL/GenBank/DDBJ databases">
        <title>The genome of Herbaspirillum seropedicae SmR1, an endophytic, nitrogen-fixing, plant-growth promoting beta-Proteobacteria.</title>
        <authorList>
            <person name="Pedrosa F.O."/>
            <person name="Monteiro R.A."/>
            <person name="Wassem R."/>
            <person name="Cruz L.M."/>
            <person name="Ayub R.A."/>
            <person name="Colauto N.B."/>
            <person name="Fernandez M.A."/>
            <person name="Fungaro M.H.P."/>
            <person name="Grisard E.C."/>
            <person name="Hungria M."/>
            <person name="Madeira H.M.F."/>
            <person name="Nodari R.O."/>
            <person name="Osaku C.A."/>
            <person name="Petzl-Erler M.L."/>
            <person name="Terenzi H."/>
            <person name="Vieira L.G.E."/>
            <person name="Almeida M.I.M."/>
            <person name="Alves L.R."/>
            <person name="Arantes O.M.N."/>
            <person name="Balsanelli E."/>
            <person name="Barcellos F.G."/>
            <person name="Baura V.A."/>
            <person name="Binde D.R."/>
            <person name="Campo R.J."/>
            <person name="Chubatsu L.S."/>
            <person name="Chueire L.M.O."/>
            <person name="Ciferri R.R."/>
            <person name="Correa L.C."/>
            <person name="da Conceicao Silva J.L."/>
            <person name="Dabul A.N.G."/>
            <person name="Dambros B.P."/>
            <person name="Faoro H."/>
            <person name="Favetti A."/>
            <person name="Friedermann G."/>
            <person name="Furlaneto M.C."/>
            <person name="Gasques L.S."/>
            <person name="Gimenes C.C.T."/>
            <person name="Gioppo N.M.R."/>
            <person name="Glienke-Blanco C."/>
            <person name="Godoy L.P."/>
            <person name="Guerra M.P."/>
            <person name="Karp S."/>
            <person name="Kava-Cordeiro V."/>
            <person name="Margarido V.P."/>
            <person name="Mathioni S.M."/>
            <person name="Menck-Soares M.A."/>
            <person name="Murace N.K."/>
            <person name="Nicolas M.F."/>
            <person name="Oliveira C.E.C."/>
            <person name="Pagnan N.A.B."/>
            <person name="Pamphile J.A."/>
            <person name="Patussi E.V."/>
            <person name="Pereira L.F.P."/>
            <person name="Pereira-Ferrari L."/>
            <person name="Pinto F.G.S."/>
            <person name="Precoma C."/>
            <person name="Prioli A.J."/>
            <person name="Prioli S.M.A.P."/>
            <person name="Raittz R.T."/>
            <person name="Ramos H.J.O."/>
            <person name="Ribeiro E.M.S.F."/>
            <person name="Rigo L.U."/>
            <person name="Rocha C.L.M.S.C."/>
            <person name="Rocha S.N."/>
            <person name="Santos K."/>
            <person name="Satori D."/>
            <person name="Silva A.G."/>
            <person name="Simao R.C.G."/>
            <person name="Soares M.A.M."/>
            <person name="Souza E.M."/>
            <person name="Steffens M.B.R."/>
            <person name="Steindel M."/>
            <person name="Tadra-Sfeir M.Z."/>
            <person name="Takahashi E.K."/>
            <person name="Torres R.A."/>
            <person name="Valle J.S."/>
            <person name="Vernal J.I."/>
            <person name="Vilas-Boas L.A."/>
            <person name="Watanabe M.A.E."/>
            <person name="Weiss V.A."/>
            <person name="Yates M.A."/>
            <person name="Souza E.M."/>
        </authorList>
    </citation>
    <scope>NUCLEOTIDE SEQUENCE [LARGE SCALE GENOMIC DNA]</scope>
    <source>
        <strain evidence="9 10">SmR1</strain>
    </source>
</reference>
<comment type="similarity">
    <text evidence="8">Belongs to the dethiobiotin synthetase family.</text>
</comment>
<feature type="binding site" evidence="8">
    <location>
        <begin position="130"/>
        <end position="133"/>
    </location>
    <ligand>
        <name>ATP</name>
        <dbReference type="ChEBI" id="CHEBI:30616"/>
    </ligand>
</feature>
<dbReference type="Proteomes" id="UP000000329">
    <property type="component" value="Chromosome"/>
</dbReference>
<evidence type="ECO:0000313" key="9">
    <source>
        <dbReference type="EMBL" id="ADJ63950.1"/>
    </source>
</evidence>
<gene>
    <name evidence="8 9" type="primary">bioD</name>
    <name evidence="9" type="ordered locus">Hsero_2451</name>
</gene>
<dbReference type="GO" id="GO:0000287">
    <property type="term" value="F:magnesium ion binding"/>
    <property type="evidence" value="ECO:0007669"/>
    <property type="project" value="UniProtKB-UniRule"/>
</dbReference>
<feature type="binding site" evidence="8">
    <location>
        <position position="69"/>
    </location>
    <ligand>
        <name>ATP</name>
        <dbReference type="ChEBI" id="CHEBI:30616"/>
    </ligand>
</feature>
<dbReference type="PIRSF" id="PIRSF006755">
    <property type="entry name" value="DTB_synth"/>
    <property type="match status" value="1"/>
</dbReference>
<dbReference type="STRING" id="757424.Hsero_2451"/>
<feature type="binding site" evidence="8">
    <location>
        <begin position="190"/>
        <end position="191"/>
    </location>
    <ligand>
        <name>ATP</name>
        <dbReference type="ChEBI" id="CHEBI:30616"/>
    </ligand>
</feature>
<protein>
    <recommendedName>
        <fullName evidence="8">ATP-dependent dethiobiotin synthetase BioD</fullName>
        <ecNumber evidence="8">6.3.3.3</ecNumber>
    </recommendedName>
    <alternativeName>
        <fullName evidence="8">DTB synthetase</fullName>
        <shortName evidence="8">DTBS</shortName>
    </alternativeName>
    <alternativeName>
        <fullName evidence="8">Dethiobiotin synthase</fullName>
    </alternativeName>
</protein>
<feature type="active site" evidence="8">
    <location>
        <position position="52"/>
    </location>
</feature>
<dbReference type="UniPathway" id="UPA00078">
    <property type="reaction ID" value="UER00161"/>
</dbReference>
<dbReference type="RefSeq" id="WP_013234429.1">
    <property type="nucleotide sequence ID" value="NC_014323.1"/>
</dbReference>
<evidence type="ECO:0000256" key="6">
    <source>
        <dbReference type="ARBA" id="ARBA00022840"/>
    </source>
</evidence>
<feature type="binding site" evidence="8">
    <location>
        <position position="56"/>
    </location>
    <ligand>
        <name>substrate</name>
    </ligand>
</feature>
<evidence type="ECO:0000256" key="3">
    <source>
        <dbReference type="ARBA" id="ARBA00022723"/>
    </source>
</evidence>
<dbReference type="PANTHER" id="PTHR43210:SF5">
    <property type="entry name" value="DETHIOBIOTIN SYNTHETASE"/>
    <property type="match status" value="1"/>
</dbReference>